<accession>A0A0G4FPH4</accession>
<dbReference type="OMA" id="DGPKWGF"/>
<reference evidence="2 3" key="1">
    <citation type="submission" date="2014-11" db="EMBL/GenBank/DDBJ databases">
        <authorList>
            <person name="Zhu J."/>
            <person name="Qi W."/>
            <person name="Song R."/>
        </authorList>
    </citation>
    <scope>NUCLEOTIDE SEQUENCE [LARGE SCALE GENOMIC DNA]</scope>
</reference>
<name>A0A0G4FPH4_VITBC</name>
<dbReference type="AlphaFoldDB" id="A0A0G4FPH4"/>
<dbReference type="InterPro" id="IPR051291">
    <property type="entry name" value="CIMAP"/>
</dbReference>
<dbReference type="VEuPathDB" id="CryptoDB:Vbra_613"/>
<evidence type="ECO:0000313" key="3">
    <source>
        <dbReference type="Proteomes" id="UP000041254"/>
    </source>
</evidence>
<feature type="region of interest" description="Disordered" evidence="1">
    <location>
        <begin position="371"/>
        <end position="406"/>
    </location>
</feature>
<dbReference type="PhylomeDB" id="A0A0G4FPH4"/>
<feature type="region of interest" description="Disordered" evidence="1">
    <location>
        <begin position="422"/>
        <end position="451"/>
    </location>
</feature>
<dbReference type="PANTHER" id="PTHR21580">
    <property type="entry name" value="SHIPPO-1-RELATED"/>
    <property type="match status" value="1"/>
</dbReference>
<proteinExistence type="predicted"/>
<feature type="region of interest" description="Disordered" evidence="1">
    <location>
        <begin position="152"/>
        <end position="196"/>
    </location>
</feature>
<keyword evidence="3" id="KW-1185">Reference proteome</keyword>
<gene>
    <name evidence="2" type="ORF">Vbra_613</name>
</gene>
<feature type="region of interest" description="Disordered" evidence="1">
    <location>
        <begin position="92"/>
        <end position="119"/>
    </location>
</feature>
<dbReference type="InterPro" id="IPR010736">
    <property type="entry name" value="SHIPPO-rpt"/>
</dbReference>
<evidence type="ECO:0000256" key="1">
    <source>
        <dbReference type="SAM" id="MobiDB-lite"/>
    </source>
</evidence>
<protein>
    <submittedName>
        <fullName evidence="2">Uncharacterized protein</fullName>
    </submittedName>
</protein>
<sequence>MPSINEIYGGRQRLKVLSNVRANPKWTIKGRPRDLSPVVNVPGPGTYGRPAKEVESNQRTAATTVFGTSHRDELKPYQGPGPGAYQYAAEAGKGIRSPPQYTMTPRRPDKSLMGNDLPSPDAYMPTGAHLEKAPVFGFGSCERKTLTLAEGPGPGTYRVTLPPATPSYGLGTTPRPSMGSKEARNSPGPGAYSVPSPVGEGPKYSLGAKYTSLFGGNGNVGPGGYEVKSTVGDNIQWSLRGRPKDDIFIRGGGKHTPGPGNYRLERSDGFVSGCARTSPRWGFGSSARKGLTASSDPSPCEYQINDGYSSLIRKQPMFGFGSSSRPPINSPGIAPGPGNYQVASLVGRAPMYSMTPRREAIQELVKRRYNTPAPGTYRGPDQLHGPRWGFGSSMRSDMARGKEGGAGPGAYAVASLVGEGPKISLSGRPKDLKPFEVPGPGHYMADATEFD</sequence>
<organism evidence="2 3">
    <name type="scientific">Vitrella brassicaformis (strain CCMP3155)</name>
    <dbReference type="NCBI Taxonomy" id="1169540"/>
    <lineage>
        <taxon>Eukaryota</taxon>
        <taxon>Sar</taxon>
        <taxon>Alveolata</taxon>
        <taxon>Colpodellida</taxon>
        <taxon>Vitrellaceae</taxon>
        <taxon>Vitrella</taxon>
    </lineage>
</organism>
<dbReference type="Proteomes" id="UP000041254">
    <property type="component" value="Unassembled WGS sequence"/>
</dbReference>
<dbReference type="InParanoid" id="A0A0G4FPH4"/>
<evidence type="ECO:0000313" key="2">
    <source>
        <dbReference type="EMBL" id="CEM15733.1"/>
    </source>
</evidence>
<dbReference type="PANTHER" id="PTHR21580:SF28">
    <property type="entry name" value="BOREALIN N-TERMINAL DOMAIN-CONTAINING PROTEIN-RELATED"/>
    <property type="match status" value="1"/>
</dbReference>
<dbReference type="EMBL" id="CDMY01000469">
    <property type="protein sequence ID" value="CEM15733.1"/>
    <property type="molecule type" value="Genomic_DNA"/>
</dbReference>
<dbReference type="Pfam" id="PF07004">
    <property type="entry name" value="SHIPPO-rpt"/>
    <property type="match status" value="7"/>
</dbReference>
<dbReference type="OrthoDB" id="445580at2759"/>